<organism evidence="1 2">
    <name type="scientific">Eumeta variegata</name>
    <name type="common">Bagworm moth</name>
    <name type="synonym">Eumeta japonica</name>
    <dbReference type="NCBI Taxonomy" id="151549"/>
    <lineage>
        <taxon>Eukaryota</taxon>
        <taxon>Metazoa</taxon>
        <taxon>Ecdysozoa</taxon>
        <taxon>Arthropoda</taxon>
        <taxon>Hexapoda</taxon>
        <taxon>Insecta</taxon>
        <taxon>Pterygota</taxon>
        <taxon>Neoptera</taxon>
        <taxon>Endopterygota</taxon>
        <taxon>Lepidoptera</taxon>
        <taxon>Glossata</taxon>
        <taxon>Ditrysia</taxon>
        <taxon>Tineoidea</taxon>
        <taxon>Psychidae</taxon>
        <taxon>Oiketicinae</taxon>
        <taxon>Eumeta</taxon>
    </lineage>
</organism>
<reference evidence="1 2" key="1">
    <citation type="journal article" date="2019" name="Commun. Biol.">
        <title>The bagworm genome reveals a unique fibroin gene that provides high tensile strength.</title>
        <authorList>
            <person name="Kono N."/>
            <person name="Nakamura H."/>
            <person name="Ohtoshi R."/>
            <person name="Tomita M."/>
            <person name="Numata K."/>
            <person name="Arakawa K."/>
        </authorList>
    </citation>
    <scope>NUCLEOTIDE SEQUENCE [LARGE SCALE GENOMIC DNA]</scope>
</reference>
<gene>
    <name evidence="1" type="ORF">EVAR_49001_1</name>
</gene>
<name>A0A4C1Z073_EUMVA</name>
<evidence type="ECO:0000313" key="2">
    <source>
        <dbReference type="Proteomes" id="UP000299102"/>
    </source>
</evidence>
<proteinExistence type="predicted"/>
<sequence>MGQERFPQVVTWRSLRSLLTLPGDGHEWCLPTLVPGRVRPLSLLLGRIGRWSGGEIARSAFSLARSAQAERDNELWFFSGSLTQKRCIDLLTSTFGYETPSKTTVHRWFSSLDHSRLDSSNRDESWICAYDLETKQQSTVWVFQYEPNPTKRHTSAETTRFLEGQKIKDRIDGLSAIQPRFGTNDFYLFPSVKDKLRGPFIEPRRSR</sequence>
<evidence type="ECO:0000313" key="1">
    <source>
        <dbReference type="EMBL" id="GBP80920.1"/>
    </source>
</evidence>
<dbReference type="EMBL" id="BGZK01001488">
    <property type="protein sequence ID" value="GBP80920.1"/>
    <property type="molecule type" value="Genomic_DNA"/>
</dbReference>
<accession>A0A4C1Z073</accession>
<dbReference type="OrthoDB" id="10261439at2759"/>
<comment type="caution">
    <text evidence="1">The sequence shown here is derived from an EMBL/GenBank/DDBJ whole genome shotgun (WGS) entry which is preliminary data.</text>
</comment>
<evidence type="ECO:0008006" key="3">
    <source>
        <dbReference type="Google" id="ProtNLM"/>
    </source>
</evidence>
<dbReference type="Proteomes" id="UP000299102">
    <property type="component" value="Unassembled WGS sequence"/>
</dbReference>
<protein>
    <recommendedName>
        <fullName evidence="3">Mos1 transposase HTH domain-containing protein</fullName>
    </recommendedName>
</protein>
<dbReference type="AlphaFoldDB" id="A0A4C1Z073"/>
<keyword evidence="2" id="KW-1185">Reference proteome</keyword>